<evidence type="ECO:0000256" key="8">
    <source>
        <dbReference type="ARBA" id="ARBA00023012"/>
    </source>
</evidence>
<dbReference type="EMBL" id="VHQG01000001">
    <property type="protein sequence ID" value="TPW77670.1"/>
    <property type="molecule type" value="Genomic_DNA"/>
</dbReference>
<feature type="domain" description="Histidine kinase/HSP90-like ATPase" evidence="10">
    <location>
        <begin position="295"/>
        <end position="413"/>
    </location>
</feature>
<dbReference type="AlphaFoldDB" id="A0A506Y840"/>
<gene>
    <name evidence="11" type="ORF">FJ657_03155</name>
</gene>
<evidence type="ECO:0000313" key="12">
    <source>
        <dbReference type="Proteomes" id="UP000316252"/>
    </source>
</evidence>
<dbReference type="GO" id="GO:0000155">
    <property type="term" value="F:phosphorelay sensor kinase activity"/>
    <property type="evidence" value="ECO:0007669"/>
    <property type="project" value="InterPro"/>
</dbReference>
<accession>A0A506Y840</accession>
<dbReference type="SUPFAM" id="SSF55874">
    <property type="entry name" value="ATPase domain of HSP90 chaperone/DNA topoisomerase II/histidine kinase"/>
    <property type="match status" value="1"/>
</dbReference>
<proteinExistence type="predicted"/>
<dbReference type="InterPro" id="IPR050482">
    <property type="entry name" value="Sensor_HK_TwoCompSys"/>
</dbReference>
<dbReference type="RefSeq" id="WP_141162198.1">
    <property type="nucleotide sequence ID" value="NZ_VHQG01000001.1"/>
</dbReference>
<dbReference type="Pfam" id="PF07730">
    <property type="entry name" value="HisKA_3"/>
    <property type="match status" value="1"/>
</dbReference>
<dbReference type="PANTHER" id="PTHR24421">
    <property type="entry name" value="NITRATE/NITRITE SENSOR PROTEIN NARX-RELATED"/>
    <property type="match status" value="1"/>
</dbReference>
<dbReference type="InterPro" id="IPR011712">
    <property type="entry name" value="Sig_transdc_His_kin_sub3_dim/P"/>
</dbReference>
<keyword evidence="7" id="KW-0067">ATP-binding</keyword>
<feature type="transmembrane region" description="Helical" evidence="9">
    <location>
        <begin position="35"/>
        <end position="55"/>
    </location>
</feature>
<feature type="transmembrane region" description="Helical" evidence="9">
    <location>
        <begin position="131"/>
        <end position="151"/>
    </location>
</feature>
<dbReference type="Gene3D" id="3.30.565.10">
    <property type="entry name" value="Histidine kinase-like ATPase, C-terminal domain"/>
    <property type="match status" value="1"/>
</dbReference>
<feature type="transmembrane region" description="Helical" evidence="9">
    <location>
        <begin position="108"/>
        <end position="125"/>
    </location>
</feature>
<dbReference type="CDD" id="cd16917">
    <property type="entry name" value="HATPase_UhpB-NarQ-NarX-like"/>
    <property type="match status" value="1"/>
</dbReference>
<keyword evidence="8" id="KW-0902">Two-component regulatory system</keyword>
<keyword evidence="5" id="KW-0547">Nucleotide-binding</keyword>
<evidence type="ECO:0000313" key="11">
    <source>
        <dbReference type="EMBL" id="TPW77670.1"/>
    </source>
</evidence>
<evidence type="ECO:0000256" key="9">
    <source>
        <dbReference type="SAM" id="Phobius"/>
    </source>
</evidence>
<keyword evidence="6 11" id="KW-0418">Kinase</keyword>
<dbReference type="InterPro" id="IPR003594">
    <property type="entry name" value="HATPase_dom"/>
</dbReference>
<feature type="transmembrane region" description="Helical" evidence="9">
    <location>
        <begin position="67"/>
        <end position="96"/>
    </location>
</feature>
<dbReference type="SMART" id="SM00387">
    <property type="entry name" value="HATPase_c"/>
    <property type="match status" value="1"/>
</dbReference>
<keyword evidence="9" id="KW-1133">Transmembrane helix</keyword>
<evidence type="ECO:0000256" key="4">
    <source>
        <dbReference type="ARBA" id="ARBA00022679"/>
    </source>
</evidence>
<name>A0A506Y840_9MICO</name>
<reference evidence="11 12" key="1">
    <citation type="submission" date="2019-06" db="EMBL/GenBank/DDBJ databases">
        <authorList>
            <person name="Li F."/>
        </authorList>
    </citation>
    <scope>NUCLEOTIDE SEQUENCE [LARGE SCALE GENOMIC DNA]</scope>
    <source>
        <strain evidence="11 12">10F1D-1</strain>
    </source>
</reference>
<feature type="transmembrane region" description="Helical" evidence="9">
    <location>
        <begin position="6"/>
        <end position="28"/>
    </location>
</feature>
<dbReference type="PIRSF" id="PIRSF037434">
    <property type="entry name" value="STHK_ChrS"/>
    <property type="match status" value="1"/>
</dbReference>
<evidence type="ECO:0000259" key="10">
    <source>
        <dbReference type="SMART" id="SM00387"/>
    </source>
</evidence>
<keyword evidence="4" id="KW-0808">Transferase</keyword>
<evidence type="ECO:0000256" key="2">
    <source>
        <dbReference type="ARBA" id="ARBA00012438"/>
    </source>
</evidence>
<sequence>MRHLGWTIAVCVVVGAQALICAWFVFVAGAGSIQLLRGAVGLAGAVLLLVAWFTLGRRCDERRELAVPFAVIVVIWAAAATFAHPSFAALQCLAFPLIWMSLDGRRRAITGSVVLAVAVGIAMAQRDFVGGAIAIQVVSLVFAVVFGLWISGIAEQSEQRRVLLDELRATQDALAAAHRDAGVASERERLAREIHDTVAQDLTGLVLLAQQARRELERGIDPAQLTAGLAHLDALEDAARAALGEARALVASTASPTLEGGLAPALRRLAERFERETGVTVSVDVDVAAITLDRDREVVLIRCAQEALANVRKHAGATRVRLTLRTPVGDAGPIGDAPTAAIGERGAPSTTDAGLASLALEVHDDGAGFDATAPSPGFGLSGMRDRLALAGGALAVTSDASGTRVRATLPTGAPA</sequence>
<dbReference type="Gene3D" id="1.20.5.1930">
    <property type="match status" value="1"/>
</dbReference>
<protein>
    <recommendedName>
        <fullName evidence="2">histidine kinase</fullName>
        <ecNumber evidence="2">2.7.13.3</ecNumber>
    </recommendedName>
</protein>
<comment type="caution">
    <text evidence="11">The sequence shown here is derived from an EMBL/GenBank/DDBJ whole genome shotgun (WGS) entry which is preliminary data.</text>
</comment>
<organism evidence="11 12">
    <name type="scientific">Schumannella soli</name>
    <dbReference type="NCBI Taxonomy" id="2590779"/>
    <lineage>
        <taxon>Bacteria</taxon>
        <taxon>Bacillati</taxon>
        <taxon>Actinomycetota</taxon>
        <taxon>Actinomycetes</taxon>
        <taxon>Micrococcales</taxon>
        <taxon>Microbacteriaceae</taxon>
        <taxon>Schumannella</taxon>
    </lineage>
</organism>
<evidence type="ECO:0000256" key="1">
    <source>
        <dbReference type="ARBA" id="ARBA00000085"/>
    </source>
</evidence>
<dbReference type="InterPro" id="IPR036890">
    <property type="entry name" value="HATPase_C_sf"/>
</dbReference>
<dbReference type="GO" id="GO:0016020">
    <property type="term" value="C:membrane"/>
    <property type="evidence" value="ECO:0007669"/>
    <property type="project" value="InterPro"/>
</dbReference>
<dbReference type="GO" id="GO:0046983">
    <property type="term" value="F:protein dimerization activity"/>
    <property type="evidence" value="ECO:0007669"/>
    <property type="project" value="InterPro"/>
</dbReference>
<dbReference type="InterPro" id="IPR017205">
    <property type="entry name" value="Sig_transdc_His_kinase_ChrS"/>
</dbReference>
<evidence type="ECO:0000256" key="6">
    <source>
        <dbReference type="ARBA" id="ARBA00022777"/>
    </source>
</evidence>
<evidence type="ECO:0000256" key="5">
    <source>
        <dbReference type="ARBA" id="ARBA00022741"/>
    </source>
</evidence>
<dbReference type="Proteomes" id="UP000316252">
    <property type="component" value="Unassembled WGS sequence"/>
</dbReference>
<evidence type="ECO:0000256" key="7">
    <source>
        <dbReference type="ARBA" id="ARBA00022840"/>
    </source>
</evidence>
<keyword evidence="12" id="KW-1185">Reference proteome</keyword>
<dbReference type="OrthoDB" id="144293at2"/>
<keyword evidence="3" id="KW-0597">Phosphoprotein</keyword>
<keyword evidence="9" id="KW-0472">Membrane</keyword>
<comment type="catalytic activity">
    <reaction evidence="1">
        <text>ATP + protein L-histidine = ADP + protein N-phospho-L-histidine.</text>
        <dbReference type="EC" id="2.7.13.3"/>
    </reaction>
</comment>
<keyword evidence="9" id="KW-0812">Transmembrane</keyword>
<dbReference type="EC" id="2.7.13.3" evidence="2"/>
<dbReference type="GO" id="GO:0005524">
    <property type="term" value="F:ATP binding"/>
    <property type="evidence" value="ECO:0007669"/>
    <property type="project" value="UniProtKB-KW"/>
</dbReference>
<evidence type="ECO:0000256" key="3">
    <source>
        <dbReference type="ARBA" id="ARBA00022553"/>
    </source>
</evidence>
<dbReference type="PANTHER" id="PTHR24421:SF10">
    <property type="entry name" value="NITRATE_NITRITE SENSOR PROTEIN NARQ"/>
    <property type="match status" value="1"/>
</dbReference>